<gene>
    <name evidence="2" type="ORF">EW146_g1020</name>
</gene>
<accession>A0A4S4M539</accession>
<feature type="compositionally biased region" description="Pro residues" evidence="1">
    <location>
        <begin position="280"/>
        <end position="291"/>
    </location>
</feature>
<feature type="compositionally biased region" description="Low complexity" evidence="1">
    <location>
        <begin position="299"/>
        <end position="327"/>
    </location>
</feature>
<reference evidence="2 3" key="1">
    <citation type="submission" date="2019-02" db="EMBL/GenBank/DDBJ databases">
        <title>Genome sequencing of the rare red list fungi Bondarzewia mesenterica.</title>
        <authorList>
            <person name="Buettner E."/>
            <person name="Kellner H."/>
        </authorList>
    </citation>
    <scope>NUCLEOTIDE SEQUENCE [LARGE SCALE GENOMIC DNA]</scope>
    <source>
        <strain evidence="2 3">DSM 108281</strain>
    </source>
</reference>
<feature type="region of interest" description="Disordered" evidence="1">
    <location>
        <begin position="235"/>
        <end position="361"/>
    </location>
</feature>
<dbReference type="OrthoDB" id="3255924at2759"/>
<proteinExistence type="predicted"/>
<protein>
    <submittedName>
        <fullName evidence="2">Uncharacterized protein</fullName>
    </submittedName>
</protein>
<dbReference type="AlphaFoldDB" id="A0A4S4M539"/>
<dbReference type="Proteomes" id="UP000310158">
    <property type="component" value="Unassembled WGS sequence"/>
</dbReference>
<feature type="compositionally biased region" description="Basic and acidic residues" evidence="1">
    <location>
        <begin position="155"/>
        <end position="164"/>
    </location>
</feature>
<evidence type="ECO:0000313" key="3">
    <source>
        <dbReference type="Proteomes" id="UP000310158"/>
    </source>
</evidence>
<feature type="compositionally biased region" description="Low complexity" evidence="1">
    <location>
        <begin position="244"/>
        <end position="259"/>
    </location>
</feature>
<feature type="compositionally biased region" description="Low complexity" evidence="1">
    <location>
        <begin position="124"/>
        <end position="143"/>
    </location>
</feature>
<dbReference type="EMBL" id="SGPL01000024">
    <property type="protein sequence ID" value="THH20336.1"/>
    <property type="molecule type" value="Genomic_DNA"/>
</dbReference>
<sequence>MASFSWSDSIRALVTPCLSCLQAAYPHPHLNNSHDPYTPDRLRTRDNDLEGLLADSGSSADADAETLSLHSNIGLGETRRKRRGIGKSIRFFGWDLFGKPPIHLPDDDEEQEAQLRRHRRQRRPTTLSSSTLDSDASPLDPSAIESRLHQQAAEEEARRTERAERRARRQERRELKRAAMALTMGDGEGEEFDGFQGSGSAPAHGRIPSPLIRGLNTQHGDYDAQEDEDAADFDAGNYTRRAPGSSSGNGSDSRSRTSTASLSQGQSELGRHYNHHNLSQPPPAAPSPPVPRSKKSSKSSKSSSSKKSTGSSTSTPQSPSIASPIASHFPMPTVGVVSPPSARGSAVVEEEEFEGFPRDMGFSSPRLPSVASGFPSPGLGGPRAHAKRDVGAFLANRGGA</sequence>
<comment type="caution">
    <text evidence="2">The sequence shown here is derived from an EMBL/GenBank/DDBJ whole genome shotgun (WGS) entry which is preliminary data.</text>
</comment>
<keyword evidence="3" id="KW-1185">Reference proteome</keyword>
<evidence type="ECO:0000256" key="1">
    <source>
        <dbReference type="SAM" id="MobiDB-lite"/>
    </source>
</evidence>
<name>A0A4S4M539_9AGAM</name>
<organism evidence="2 3">
    <name type="scientific">Bondarzewia mesenterica</name>
    <dbReference type="NCBI Taxonomy" id="1095465"/>
    <lineage>
        <taxon>Eukaryota</taxon>
        <taxon>Fungi</taxon>
        <taxon>Dikarya</taxon>
        <taxon>Basidiomycota</taxon>
        <taxon>Agaricomycotina</taxon>
        <taxon>Agaricomycetes</taxon>
        <taxon>Russulales</taxon>
        <taxon>Bondarzewiaceae</taxon>
        <taxon>Bondarzewia</taxon>
    </lineage>
</organism>
<feature type="region of interest" description="Disordered" evidence="1">
    <location>
        <begin position="103"/>
        <end position="219"/>
    </location>
</feature>
<evidence type="ECO:0000313" key="2">
    <source>
        <dbReference type="EMBL" id="THH20336.1"/>
    </source>
</evidence>